<name>A0A382JX97_9ZZZZ</name>
<dbReference type="EMBL" id="UINC01076628">
    <property type="protein sequence ID" value="SVC15972.1"/>
    <property type="molecule type" value="Genomic_DNA"/>
</dbReference>
<organism evidence="1">
    <name type="scientific">marine metagenome</name>
    <dbReference type="NCBI Taxonomy" id="408172"/>
    <lineage>
        <taxon>unclassified sequences</taxon>
        <taxon>metagenomes</taxon>
        <taxon>ecological metagenomes</taxon>
    </lineage>
</organism>
<gene>
    <name evidence="1" type="ORF">METZ01_LOCUS268826</name>
</gene>
<reference evidence="1" key="1">
    <citation type="submission" date="2018-05" db="EMBL/GenBank/DDBJ databases">
        <authorList>
            <person name="Lanie J.A."/>
            <person name="Ng W.-L."/>
            <person name="Kazmierczak K.M."/>
            <person name="Andrzejewski T.M."/>
            <person name="Davidsen T.M."/>
            <person name="Wayne K.J."/>
            <person name="Tettelin H."/>
            <person name="Glass J.I."/>
            <person name="Rusch D."/>
            <person name="Podicherti R."/>
            <person name="Tsui H.-C.T."/>
            <person name="Winkler M.E."/>
        </authorList>
    </citation>
    <scope>NUCLEOTIDE SEQUENCE</scope>
</reference>
<evidence type="ECO:0000313" key="1">
    <source>
        <dbReference type="EMBL" id="SVC15972.1"/>
    </source>
</evidence>
<dbReference type="PANTHER" id="PTHR47197:SF3">
    <property type="entry name" value="DIHYDRO-HEME D1 DEHYDROGENASE"/>
    <property type="match status" value="1"/>
</dbReference>
<evidence type="ECO:0008006" key="2">
    <source>
        <dbReference type="Google" id="ProtNLM"/>
    </source>
</evidence>
<dbReference type="Gene3D" id="2.130.10.10">
    <property type="entry name" value="YVTN repeat-like/Quinoprotein amine dehydrogenase"/>
    <property type="match status" value="3"/>
</dbReference>
<dbReference type="AlphaFoldDB" id="A0A382JX97"/>
<dbReference type="InterPro" id="IPR011045">
    <property type="entry name" value="N2O_reductase_N"/>
</dbReference>
<dbReference type="SUPFAM" id="SSF50974">
    <property type="entry name" value="Nitrous oxide reductase, N-terminal domain"/>
    <property type="match status" value="1"/>
</dbReference>
<sequence length="340" mass="38127">MKPKRWIISCAVLLAGLLCSYAAVKSSKGQQFLWQTNSYGDDVHVIDVATHKVVGHIKVGPQPHGIAAPDDAHVVFVAIENLKGPLGELVWVDPKTYKITHRLTIGPKPNQLSCTPDGRWVYVPCNDGHYWVIDARAKKVVKKIKTGGRPHNTQCSRDGRFMYLSPMGPPKRVTIVDVKANHKVVGEIPFANSVRPPALASDNKRFFQHIDGLVGFQVADIASRKVIATVKHTISKEYKGKKSRCHGLAIRPDQKEIWSCNVEHKTLHVHDITKEEFPEITRIPMIGRIYWLCFTPDSRFCYAAVRSEKKVCVVDCRTKKVITHIGVGNIPKRNLVITLK</sequence>
<proteinExistence type="predicted"/>
<protein>
    <recommendedName>
        <fullName evidence="2">YncE family protein</fullName>
    </recommendedName>
</protein>
<dbReference type="PANTHER" id="PTHR47197">
    <property type="entry name" value="PROTEIN NIRF"/>
    <property type="match status" value="1"/>
</dbReference>
<dbReference type="InterPro" id="IPR015943">
    <property type="entry name" value="WD40/YVTN_repeat-like_dom_sf"/>
</dbReference>
<accession>A0A382JX97</accession>
<dbReference type="InterPro" id="IPR051200">
    <property type="entry name" value="Host-pathogen_enzymatic-act"/>
</dbReference>
<dbReference type="Pfam" id="PF02239">
    <property type="entry name" value="Cytochrom_D1"/>
    <property type="match status" value="1"/>
</dbReference>